<protein>
    <submittedName>
        <fullName evidence="1">Uncharacterized protein</fullName>
    </submittedName>
</protein>
<organism evidence="1 2">
    <name type="scientific">Nitrosomonas marina</name>
    <dbReference type="NCBI Taxonomy" id="917"/>
    <lineage>
        <taxon>Bacteria</taxon>
        <taxon>Pseudomonadati</taxon>
        <taxon>Pseudomonadota</taxon>
        <taxon>Betaproteobacteria</taxon>
        <taxon>Nitrosomonadales</taxon>
        <taxon>Nitrosomonadaceae</taxon>
        <taxon>Nitrosomonas</taxon>
    </lineage>
</organism>
<proteinExistence type="predicted"/>
<dbReference type="OrthoDB" id="886161at2"/>
<reference evidence="2" key="1">
    <citation type="submission" date="2016-10" db="EMBL/GenBank/DDBJ databases">
        <authorList>
            <person name="Varghese N."/>
            <person name="Submissions S."/>
        </authorList>
    </citation>
    <scope>NUCLEOTIDE SEQUENCE [LARGE SCALE GENOMIC DNA]</scope>
    <source>
        <strain evidence="2">Nm71</strain>
    </source>
</reference>
<accession>A0A1I0CCV0</accession>
<name>A0A1I0CCV0_9PROT</name>
<dbReference type="AlphaFoldDB" id="A0A1I0CCV0"/>
<evidence type="ECO:0000313" key="1">
    <source>
        <dbReference type="EMBL" id="SET17370.1"/>
    </source>
</evidence>
<evidence type="ECO:0000313" key="2">
    <source>
        <dbReference type="Proteomes" id="UP000199345"/>
    </source>
</evidence>
<dbReference type="Proteomes" id="UP000199345">
    <property type="component" value="Unassembled WGS sequence"/>
</dbReference>
<sequence length="159" mass="18154">MIESSLGAQPQPGYELSEKNRRLFKVLHQFIWVQGGPLPLILDVNATVYTDQGITEHTLKQLEACGLISYEPDGFVKKKFGKHTRLFYCGKPTKIGFPNEMDNQLDLGCVILTERGKSLVSAQDIRRNQAFYEYIIHRWYESGYLVSSIQVDQIEIVQG</sequence>
<dbReference type="RefSeq" id="WP_090658386.1">
    <property type="nucleotide sequence ID" value="NZ_FOIA01000014.1"/>
</dbReference>
<keyword evidence="2" id="KW-1185">Reference proteome</keyword>
<gene>
    <name evidence="1" type="ORF">SAMN05216326_11440</name>
</gene>
<dbReference type="EMBL" id="FOIA01000014">
    <property type="protein sequence ID" value="SET17370.1"/>
    <property type="molecule type" value="Genomic_DNA"/>
</dbReference>